<organism evidence="2 3">
    <name type="scientific">Chitinophaga caeni</name>
    <dbReference type="NCBI Taxonomy" id="2029983"/>
    <lineage>
        <taxon>Bacteria</taxon>
        <taxon>Pseudomonadati</taxon>
        <taxon>Bacteroidota</taxon>
        <taxon>Chitinophagia</taxon>
        <taxon>Chitinophagales</taxon>
        <taxon>Chitinophagaceae</taxon>
        <taxon>Chitinophaga</taxon>
    </lineage>
</organism>
<dbReference type="Gene3D" id="1.10.1740.10">
    <property type="match status" value="1"/>
</dbReference>
<dbReference type="SUPFAM" id="SSF88659">
    <property type="entry name" value="Sigma3 and sigma4 domains of RNA polymerase sigma factors"/>
    <property type="match status" value="1"/>
</dbReference>
<dbReference type="Proteomes" id="UP000220133">
    <property type="component" value="Chromosome"/>
</dbReference>
<name>A0A291QZX3_9BACT</name>
<dbReference type="AlphaFoldDB" id="A0A291QZX3"/>
<accession>A0A291QZX3</accession>
<evidence type="ECO:0000259" key="1">
    <source>
        <dbReference type="Pfam" id="PF08281"/>
    </source>
</evidence>
<dbReference type="GO" id="GO:0006352">
    <property type="term" value="P:DNA-templated transcription initiation"/>
    <property type="evidence" value="ECO:0007669"/>
    <property type="project" value="InterPro"/>
</dbReference>
<dbReference type="OrthoDB" id="3211555at2"/>
<gene>
    <name evidence="2" type="ORF">COR50_20935</name>
</gene>
<dbReference type="Gene3D" id="3.10.450.50">
    <property type="match status" value="1"/>
</dbReference>
<keyword evidence="3" id="KW-1185">Reference proteome</keyword>
<evidence type="ECO:0000313" key="2">
    <source>
        <dbReference type="EMBL" id="ATL49442.1"/>
    </source>
</evidence>
<dbReference type="InterPro" id="IPR013324">
    <property type="entry name" value="RNA_pol_sigma_r3/r4-like"/>
</dbReference>
<evidence type="ECO:0000313" key="3">
    <source>
        <dbReference type="Proteomes" id="UP000220133"/>
    </source>
</evidence>
<feature type="domain" description="RNA polymerase sigma factor 70 region 4 type 2" evidence="1">
    <location>
        <begin position="99"/>
        <end position="146"/>
    </location>
</feature>
<dbReference type="Pfam" id="PF08281">
    <property type="entry name" value="Sigma70_r4_2"/>
    <property type="match status" value="1"/>
</dbReference>
<dbReference type="PANTHER" id="PTHR30173:SF36">
    <property type="entry name" value="ECF RNA POLYMERASE SIGMA FACTOR SIGJ"/>
    <property type="match status" value="1"/>
</dbReference>
<dbReference type="InterPro" id="IPR036388">
    <property type="entry name" value="WH-like_DNA-bd_sf"/>
</dbReference>
<sequence>MENYQNILFPYAYNILGSVEDAKDAIQDIISNYYAKDHGQIENEKAYLIRSVINRAIQLKQQRKTISLEESLLPAPVVTNPGDQNLYLNQVLSYSMLILLEKLSPKERAVFILKESFDYSHAEIAETLDISEENSRKLFSRAKTNLFKPGEHAQHIDSQTMDILHDYVNAIRSGNLEALTKLLHKDITYYADGGKLRVVSKFTHGIPEVMDVIKLVYQRFQTKAKILFTYLNHQPALVYIDKNRVINSQVFEISPETGKIMQILIVVDPEKLKALEYLLEE</sequence>
<reference evidence="2 3" key="1">
    <citation type="submission" date="2017-10" db="EMBL/GenBank/DDBJ databases">
        <title>Paenichitinophaga pekingensis gen. nov., sp. nov., isolated from activated sludge.</title>
        <authorList>
            <person name="Jin D."/>
            <person name="Kong X."/>
            <person name="Deng Y."/>
            <person name="Bai Z."/>
        </authorList>
    </citation>
    <scope>NUCLEOTIDE SEQUENCE [LARGE SCALE GENOMIC DNA]</scope>
    <source>
        <strain evidence="2 3">13</strain>
    </source>
</reference>
<dbReference type="NCBIfam" id="TIGR02937">
    <property type="entry name" value="sigma70-ECF"/>
    <property type="match status" value="1"/>
</dbReference>
<proteinExistence type="predicted"/>
<dbReference type="GO" id="GO:0003677">
    <property type="term" value="F:DNA binding"/>
    <property type="evidence" value="ECO:0007669"/>
    <property type="project" value="InterPro"/>
</dbReference>
<protein>
    <submittedName>
        <fullName evidence="2">RNA polymerase subunit sigma-24</fullName>
    </submittedName>
</protein>
<dbReference type="InterPro" id="IPR032710">
    <property type="entry name" value="NTF2-like_dom_sf"/>
</dbReference>
<dbReference type="KEGG" id="cbae:COR50_20935"/>
<dbReference type="InterPro" id="IPR013249">
    <property type="entry name" value="RNA_pol_sigma70_r4_t2"/>
</dbReference>
<dbReference type="InterPro" id="IPR013325">
    <property type="entry name" value="RNA_pol_sigma_r2"/>
</dbReference>
<dbReference type="SUPFAM" id="SSF88946">
    <property type="entry name" value="Sigma2 domain of RNA polymerase sigma factors"/>
    <property type="match status" value="1"/>
</dbReference>
<dbReference type="InterPro" id="IPR014284">
    <property type="entry name" value="RNA_pol_sigma-70_dom"/>
</dbReference>
<dbReference type="InterPro" id="IPR052704">
    <property type="entry name" value="ECF_Sigma-70_Domain"/>
</dbReference>
<dbReference type="EMBL" id="CP023777">
    <property type="protein sequence ID" value="ATL49442.1"/>
    <property type="molecule type" value="Genomic_DNA"/>
</dbReference>
<dbReference type="Gene3D" id="1.10.10.10">
    <property type="entry name" value="Winged helix-like DNA-binding domain superfamily/Winged helix DNA-binding domain"/>
    <property type="match status" value="1"/>
</dbReference>
<dbReference type="RefSeq" id="WP_098195809.1">
    <property type="nucleotide sequence ID" value="NZ_CP023777.1"/>
</dbReference>
<dbReference type="SUPFAM" id="SSF54427">
    <property type="entry name" value="NTF2-like"/>
    <property type="match status" value="1"/>
</dbReference>
<dbReference type="GO" id="GO:0016987">
    <property type="term" value="F:sigma factor activity"/>
    <property type="evidence" value="ECO:0007669"/>
    <property type="project" value="InterPro"/>
</dbReference>
<dbReference type="PANTHER" id="PTHR30173">
    <property type="entry name" value="SIGMA 19 FACTOR"/>
    <property type="match status" value="1"/>
</dbReference>